<dbReference type="Pfam" id="PF02785">
    <property type="entry name" value="Biotin_carb_C"/>
    <property type="match status" value="1"/>
</dbReference>
<feature type="domain" description="Biotin carboxylation" evidence="7">
    <location>
        <begin position="3"/>
        <end position="451"/>
    </location>
</feature>
<evidence type="ECO:0000259" key="6">
    <source>
        <dbReference type="PROSITE" id="PS50975"/>
    </source>
</evidence>
<protein>
    <submittedName>
        <fullName evidence="8">Acetyl-CoA carboxylase biotin carboxylase subunit</fullName>
    </submittedName>
</protein>
<name>A0A6L8WAS7_9PROT</name>
<dbReference type="GO" id="GO:0005524">
    <property type="term" value="F:ATP binding"/>
    <property type="evidence" value="ECO:0007669"/>
    <property type="project" value="UniProtKB-UniRule"/>
</dbReference>
<dbReference type="Pfam" id="PF00289">
    <property type="entry name" value="Biotin_carb_N"/>
    <property type="match status" value="1"/>
</dbReference>
<evidence type="ECO:0000256" key="4">
    <source>
        <dbReference type="ARBA" id="ARBA00023267"/>
    </source>
</evidence>
<evidence type="ECO:0000313" key="9">
    <source>
        <dbReference type="Proteomes" id="UP000476030"/>
    </source>
</evidence>
<dbReference type="InterPro" id="IPR005482">
    <property type="entry name" value="Biotin_COase_C"/>
</dbReference>
<dbReference type="SMART" id="SM00878">
    <property type="entry name" value="Biotin_carb_C"/>
    <property type="match status" value="1"/>
</dbReference>
<dbReference type="Gene3D" id="3.30.470.20">
    <property type="entry name" value="ATP-grasp fold, B domain"/>
    <property type="match status" value="1"/>
</dbReference>
<dbReference type="EMBL" id="WTUW01000009">
    <property type="protein sequence ID" value="MZR32306.1"/>
    <property type="molecule type" value="Genomic_DNA"/>
</dbReference>
<evidence type="ECO:0000256" key="5">
    <source>
        <dbReference type="PROSITE-ProRule" id="PRU00409"/>
    </source>
</evidence>
<dbReference type="InterPro" id="IPR016185">
    <property type="entry name" value="PreATP-grasp_dom_sf"/>
</dbReference>
<dbReference type="PROSITE" id="PS00866">
    <property type="entry name" value="CPSASE_1"/>
    <property type="match status" value="1"/>
</dbReference>
<keyword evidence="9" id="KW-1185">Reference proteome</keyword>
<dbReference type="SUPFAM" id="SSF56059">
    <property type="entry name" value="Glutathione synthetase ATP-binding domain-like"/>
    <property type="match status" value="1"/>
</dbReference>
<dbReference type="AlphaFoldDB" id="A0A6L8WAS7"/>
<keyword evidence="1" id="KW-0436">Ligase</keyword>
<keyword evidence="2 5" id="KW-0547">Nucleotide-binding</keyword>
<dbReference type="GO" id="GO:0046872">
    <property type="term" value="F:metal ion binding"/>
    <property type="evidence" value="ECO:0007669"/>
    <property type="project" value="InterPro"/>
</dbReference>
<keyword evidence="3 5" id="KW-0067">ATP-binding</keyword>
<dbReference type="InterPro" id="IPR050856">
    <property type="entry name" value="Biotin_carboxylase_complex"/>
</dbReference>
<evidence type="ECO:0000313" key="8">
    <source>
        <dbReference type="EMBL" id="MZR32306.1"/>
    </source>
</evidence>
<sequence length="451" mass="49295">MTPVEKLLIANRGEIACRIIRTCKIMGIPTVAVHSEADRDSLHVKMADEAFEIGPPPVNESYLDIKAILNVMKESGANAVHPGYGLLAENAGFAREVQQAGYIWIGPAPATIDTMGDKERARELAISLDVPVLPGSGRFQPEDGSDPSGIAEKIGYPLLVKAAAGGGGIGMRAVPSAEKLAGQIETTQKLAARIFGDSSVFLERYVPNARHVEVQVFGFGNGEGIHLFDRDCTIQRRFQKIIEEAPAPALSGELRARMQKAALTLVQHQSYLGAGTVEFIYDCDRDDFYFLEMNTRIQVEHAVTEMVSGIDLVRCQIEAASGKFSSAKQEEIVISGHAIECRIYAERPEKKFMPSPGTLTTLEFPEQTEDLRIDTGVVQGDKITPYYDPMIAKIITSGRDRSAAIARMQKALSETRIEGLGNNLAFLLEVLADPDFGNVNITTNYIDRLQK</sequence>
<dbReference type="GO" id="GO:0016874">
    <property type="term" value="F:ligase activity"/>
    <property type="evidence" value="ECO:0007669"/>
    <property type="project" value="UniProtKB-KW"/>
</dbReference>
<reference evidence="8 9" key="1">
    <citation type="submission" date="2019-12" db="EMBL/GenBank/DDBJ databases">
        <title>Snethiella sp. nov. sp. isolated from sea sand.</title>
        <authorList>
            <person name="Kim J."/>
            <person name="Jeong S.E."/>
            <person name="Jung H.S."/>
            <person name="Jeon C.O."/>
        </authorList>
    </citation>
    <scope>NUCLEOTIDE SEQUENCE [LARGE SCALE GENOMIC DNA]</scope>
    <source>
        <strain evidence="8 9">DP05</strain>
    </source>
</reference>
<proteinExistence type="predicted"/>
<dbReference type="SUPFAM" id="SSF52440">
    <property type="entry name" value="PreATP-grasp domain"/>
    <property type="match status" value="1"/>
</dbReference>
<evidence type="ECO:0000256" key="1">
    <source>
        <dbReference type="ARBA" id="ARBA00022598"/>
    </source>
</evidence>
<dbReference type="Proteomes" id="UP000476030">
    <property type="component" value="Unassembled WGS sequence"/>
</dbReference>
<gene>
    <name evidence="8" type="ORF">GQE98_16830</name>
</gene>
<comment type="caution">
    <text evidence="8">The sequence shown here is derived from an EMBL/GenBank/DDBJ whole genome shotgun (WGS) entry which is preliminary data.</text>
</comment>
<dbReference type="Pfam" id="PF02786">
    <property type="entry name" value="CPSase_L_D2"/>
    <property type="match status" value="1"/>
</dbReference>
<evidence type="ECO:0000259" key="7">
    <source>
        <dbReference type="PROSITE" id="PS50979"/>
    </source>
</evidence>
<dbReference type="InterPro" id="IPR005481">
    <property type="entry name" value="BC-like_N"/>
</dbReference>
<organism evidence="8 9">
    <name type="scientific">Sneathiella litorea</name>
    <dbReference type="NCBI Taxonomy" id="2606216"/>
    <lineage>
        <taxon>Bacteria</taxon>
        <taxon>Pseudomonadati</taxon>
        <taxon>Pseudomonadota</taxon>
        <taxon>Alphaproteobacteria</taxon>
        <taxon>Sneathiellales</taxon>
        <taxon>Sneathiellaceae</taxon>
        <taxon>Sneathiella</taxon>
    </lineage>
</organism>
<dbReference type="InterPro" id="IPR011054">
    <property type="entry name" value="Rudment_hybrid_motif"/>
</dbReference>
<dbReference type="RefSeq" id="WP_161316923.1">
    <property type="nucleotide sequence ID" value="NZ_WTUW01000009.1"/>
</dbReference>
<dbReference type="InterPro" id="IPR005479">
    <property type="entry name" value="CPAse_ATP-bd"/>
</dbReference>
<dbReference type="FunFam" id="3.40.50.20:FF:000010">
    <property type="entry name" value="Propionyl-CoA carboxylase subunit alpha"/>
    <property type="match status" value="1"/>
</dbReference>
<dbReference type="PANTHER" id="PTHR18866">
    <property type="entry name" value="CARBOXYLASE:PYRUVATE/ACETYL-COA/PROPIONYL-COA CARBOXYLASE"/>
    <property type="match status" value="1"/>
</dbReference>
<evidence type="ECO:0000256" key="2">
    <source>
        <dbReference type="ARBA" id="ARBA00022741"/>
    </source>
</evidence>
<dbReference type="PROSITE" id="PS00867">
    <property type="entry name" value="CPSASE_2"/>
    <property type="match status" value="1"/>
</dbReference>
<dbReference type="PROSITE" id="PS50975">
    <property type="entry name" value="ATP_GRASP"/>
    <property type="match status" value="1"/>
</dbReference>
<feature type="domain" description="ATP-grasp" evidence="6">
    <location>
        <begin position="122"/>
        <end position="321"/>
    </location>
</feature>
<keyword evidence="4" id="KW-0092">Biotin</keyword>
<dbReference type="InterPro" id="IPR011761">
    <property type="entry name" value="ATP-grasp"/>
</dbReference>
<dbReference type="PROSITE" id="PS50979">
    <property type="entry name" value="BC"/>
    <property type="match status" value="1"/>
</dbReference>
<dbReference type="InterPro" id="IPR011764">
    <property type="entry name" value="Biotin_carboxylation_dom"/>
</dbReference>
<dbReference type="PANTHER" id="PTHR18866:SF128">
    <property type="entry name" value="UREA AMIDOLYASE"/>
    <property type="match status" value="1"/>
</dbReference>
<evidence type="ECO:0000256" key="3">
    <source>
        <dbReference type="ARBA" id="ARBA00022840"/>
    </source>
</evidence>
<dbReference type="SUPFAM" id="SSF51246">
    <property type="entry name" value="Rudiment single hybrid motif"/>
    <property type="match status" value="1"/>
</dbReference>
<accession>A0A6L8WAS7</accession>